<keyword evidence="4" id="KW-1185">Reference proteome</keyword>
<sequence length="259" mass="29025">MAILTQRSSIMKNASFAVRTLRTLHRQVCDEEELQIECWPDTVISISQAEYGQPAVGRIQCLERREPPHHPSHCTPQDVREGIQSSCREKQKCHLKISSALLKEDPCPGVQRFLNVAFKCRPSKFFTRVVCENEKLKLRCRKSLRIVIYSAFFGSATSGADECPEVGGSKYEDCEASFATETAMNSCHGRRRCSLSADSIAFGLPPCSAKARMFLKVVYTCGECSHSEGAVSTKYRVVQSDCNLLSNNDKKNKFEHSTE</sequence>
<dbReference type="Proteomes" id="UP000499080">
    <property type="component" value="Unassembled WGS sequence"/>
</dbReference>
<evidence type="ECO:0000313" key="4">
    <source>
        <dbReference type="Proteomes" id="UP000499080"/>
    </source>
</evidence>
<dbReference type="EMBL" id="BGPR01043292">
    <property type="protein sequence ID" value="GBO19868.1"/>
    <property type="molecule type" value="Genomic_DNA"/>
</dbReference>
<dbReference type="Pfam" id="PF02140">
    <property type="entry name" value="SUEL_Lectin"/>
    <property type="match status" value="2"/>
</dbReference>
<dbReference type="InterPro" id="IPR043159">
    <property type="entry name" value="Lectin_gal-bd_sf"/>
</dbReference>
<dbReference type="EMBL" id="BGPR01043291">
    <property type="protein sequence ID" value="GBO19867.1"/>
    <property type="molecule type" value="Genomic_DNA"/>
</dbReference>
<evidence type="ECO:0000313" key="3">
    <source>
        <dbReference type="EMBL" id="GBO19868.1"/>
    </source>
</evidence>
<dbReference type="PROSITE" id="PS50228">
    <property type="entry name" value="SUEL_LECTIN"/>
    <property type="match status" value="2"/>
</dbReference>
<comment type="caution">
    <text evidence="2">The sequence shown here is derived from an EMBL/GenBank/DDBJ whole genome shotgun (WGS) entry which is preliminary data.</text>
</comment>
<feature type="domain" description="SUEL-type lectin" evidence="1">
    <location>
        <begin position="28"/>
        <end position="121"/>
    </location>
</feature>
<dbReference type="AlphaFoldDB" id="A0A4Y2V822"/>
<dbReference type="CDD" id="cd22828">
    <property type="entry name" value="Gal_Rha_Lectin_EVA1_EVA1C_rpt1"/>
    <property type="match status" value="1"/>
</dbReference>
<evidence type="ECO:0000313" key="2">
    <source>
        <dbReference type="EMBL" id="GBO19867.1"/>
    </source>
</evidence>
<protein>
    <submittedName>
        <fullName evidence="2">Protein eva-1 C</fullName>
    </submittedName>
</protein>
<dbReference type="InterPro" id="IPR000922">
    <property type="entry name" value="Lectin_gal-bd_dom"/>
</dbReference>
<name>A0A4Y2V822_ARAVE</name>
<dbReference type="OrthoDB" id="6426028at2759"/>
<accession>A0A4Y2V822</accession>
<dbReference type="PANTHER" id="PTHR46780">
    <property type="entry name" value="PROTEIN EVA-1"/>
    <property type="match status" value="1"/>
</dbReference>
<dbReference type="Gene3D" id="2.60.120.740">
    <property type="match status" value="2"/>
</dbReference>
<dbReference type="CDD" id="cd22829">
    <property type="entry name" value="Gal_Rha_Lectin_EVA1_EVA1C_rpt2"/>
    <property type="match status" value="1"/>
</dbReference>
<dbReference type="GO" id="GO:0030246">
    <property type="term" value="F:carbohydrate binding"/>
    <property type="evidence" value="ECO:0007669"/>
    <property type="project" value="InterPro"/>
</dbReference>
<feature type="domain" description="SUEL-type lectin" evidence="1">
    <location>
        <begin position="130"/>
        <end position="222"/>
    </location>
</feature>
<evidence type="ECO:0000259" key="1">
    <source>
        <dbReference type="PROSITE" id="PS50228"/>
    </source>
</evidence>
<gene>
    <name evidence="2" type="primary">Eva1c_2</name>
    <name evidence="3" type="synonym">Eva1c_5</name>
    <name evidence="2" type="ORF">AVEN_171799_1</name>
    <name evidence="3" type="ORF">AVEN_208256_1</name>
</gene>
<organism evidence="2 4">
    <name type="scientific">Araneus ventricosus</name>
    <name type="common">Orbweaver spider</name>
    <name type="synonym">Epeira ventricosa</name>
    <dbReference type="NCBI Taxonomy" id="182803"/>
    <lineage>
        <taxon>Eukaryota</taxon>
        <taxon>Metazoa</taxon>
        <taxon>Ecdysozoa</taxon>
        <taxon>Arthropoda</taxon>
        <taxon>Chelicerata</taxon>
        <taxon>Arachnida</taxon>
        <taxon>Araneae</taxon>
        <taxon>Araneomorphae</taxon>
        <taxon>Entelegynae</taxon>
        <taxon>Araneoidea</taxon>
        <taxon>Araneidae</taxon>
        <taxon>Araneus</taxon>
    </lineage>
</organism>
<reference evidence="2 4" key="1">
    <citation type="journal article" date="2019" name="Sci. Rep.">
        <title>Orb-weaving spider Araneus ventricosus genome elucidates the spidroin gene catalogue.</title>
        <authorList>
            <person name="Kono N."/>
            <person name="Nakamura H."/>
            <person name="Ohtoshi R."/>
            <person name="Moran D.A.P."/>
            <person name="Shinohara A."/>
            <person name="Yoshida Y."/>
            <person name="Fujiwara M."/>
            <person name="Mori M."/>
            <person name="Tomita M."/>
            <person name="Arakawa K."/>
        </authorList>
    </citation>
    <scope>NUCLEOTIDE SEQUENCE [LARGE SCALE GENOMIC DNA]</scope>
</reference>
<proteinExistence type="predicted"/>